<evidence type="ECO:0000256" key="4">
    <source>
        <dbReference type="ARBA" id="ARBA00022553"/>
    </source>
</evidence>
<dbReference type="SMART" id="SM00823">
    <property type="entry name" value="PKS_PP"/>
    <property type="match status" value="2"/>
</dbReference>
<name>A0A316EHI1_9BURK</name>
<dbReference type="PROSITE" id="PS50075">
    <property type="entry name" value="CARRIER"/>
    <property type="match status" value="2"/>
</dbReference>
<dbReference type="Gene3D" id="3.30.559.30">
    <property type="entry name" value="Nonribosomal peptide synthetase, condensation domain"/>
    <property type="match status" value="2"/>
</dbReference>
<organism evidence="8 9">
    <name type="scientific">Cupriavidus plantarum</name>
    <dbReference type="NCBI Taxonomy" id="942865"/>
    <lineage>
        <taxon>Bacteria</taxon>
        <taxon>Pseudomonadati</taxon>
        <taxon>Pseudomonadota</taxon>
        <taxon>Betaproteobacteria</taxon>
        <taxon>Burkholderiales</taxon>
        <taxon>Burkholderiaceae</taxon>
        <taxon>Cupriavidus</taxon>
    </lineage>
</organism>
<evidence type="ECO:0000256" key="2">
    <source>
        <dbReference type="ARBA" id="ARBA00006432"/>
    </source>
</evidence>
<evidence type="ECO:0000256" key="6">
    <source>
        <dbReference type="ARBA" id="ARBA00023098"/>
    </source>
</evidence>
<protein>
    <submittedName>
        <fullName evidence="8">Non-ribosomal peptide synthase protein (TIGR01720 family)/amino acid adenylation domain-containing protein</fullName>
    </submittedName>
</protein>
<dbReference type="Gene3D" id="3.30.559.10">
    <property type="entry name" value="Chloramphenicol acetyltransferase-like domain"/>
    <property type="match status" value="3"/>
</dbReference>
<dbReference type="InterPro" id="IPR020806">
    <property type="entry name" value="PKS_PP-bd"/>
</dbReference>
<keyword evidence="9" id="KW-1185">Reference proteome</keyword>
<dbReference type="InterPro" id="IPR000873">
    <property type="entry name" value="AMP-dep_synth/lig_dom"/>
</dbReference>
<dbReference type="InterPro" id="IPR045851">
    <property type="entry name" value="AMP-bd_C_sf"/>
</dbReference>
<dbReference type="CDD" id="cd19531">
    <property type="entry name" value="LCL_NRPS-like"/>
    <property type="match status" value="1"/>
</dbReference>
<keyword evidence="3" id="KW-0596">Phosphopantetheine</keyword>
<dbReference type="Pfam" id="PF00501">
    <property type="entry name" value="AMP-binding"/>
    <property type="match status" value="2"/>
</dbReference>
<dbReference type="GO" id="GO:0071766">
    <property type="term" value="P:Actinobacterium-type cell wall biogenesis"/>
    <property type="evidence" value="ECO:0007669"/>
    <property type="project" value="UniProtKB-ARBA"/>
</dbReference>
<proteinExistence type="inferred from homology"/>
<dbReference type="FunFam" id="3.40.50.12780:FF:000013">
    <property type="entry name" value="Long-chain-fatty-acid--AMP ligase FadD32"/>
    <property type="match status" value="1"/>
</dbReference>
<dbReference type="RefSeq" id="WP_109585607.1">
    <property type="nucleotide sequence ID" value="NZ_QGGT01000012.1"/>
</dbReference>
<dbReference type="InterPro" id="IPR042099">
    <property type="entry name" value="ANL_N_sf"/>
</dbReference>
<dbReference type="InterPro" id="IPR010060">
    <property type="entry name" value="NRPS_synth"/>
</dbReference>
<dbReference type="InterPro" id="IPR009081">
    <property type="entry name" value="PP-bd_ACP"/>
</dbReference>
<gene>
    <name evidence="8" type="ORF">C7419_1121</name>
</gene>
<dbReference type="CDD" id="cd19534">
    <property type="entry name" value="E_NRPS"/>
    <property type="match status" value="1"/>
</dbReference>
<dbReference type="EMBL" id="QGGT01000012">
    <property type="protein sequence ID" value="PWK30767.1"/>
    <property type="molecule type" value="Genomic_DNA"/>
</dbReference>
<dbReference type="InterPro" id="IPR036736">
    <property type="entry name" value="ACP-like_sf"/>
</dbReference>
<keyword evidence="4" id="KW-0597">Phosphoprotein</keyword>
<dbReference type="InterPro" id="IPR040097">
    <property type="entry name" value="FAAL/FAAC"/>
</dbReference>
<dbReference type="CDD" id="cd05930">
    <property type="entry name" value="A_NRPS"/>
    <property type="match status" value="1"/>
</dbReference>
<dbReference type="NCBIfam" id="TIGR01733">
    <property type="entry name" value="AA-adenyl-dom"/>
    <property type="match status" value="1"/>
</dbReference>
<evidence type="ECO:0000256" key="5">
    <source>
        <dbReference type="ARBA" id="ARBA00022832"/>
    </source>
</evidence>
<evidence type="ECO:0000313" key="9">
    <source>
        <dbReference type="Proteomes" id="UP000245754"/>
    </source>
</evidence>
<dbReference type="SUPFAM" id="SSF47336">
    <property type="entry name" value="ACP-like"/>
    <property type="match status" value="2"/>
</dbReference>
<dbReference type="SUPFAM" id="SSF52777">
    <property type="entry name" value="CoA-dependent acyltransferases"/>
    <property type="match status" value="5"/>
</dbReference>
<dbReference type="InterPro" id="IPR023213">
    <property type="entry name" value="CAT-like_dom_sf"/>
</dbReference>
<accession>A0A316EHI1</accession>
<comment type="caution">
    <text evidence="8">The sequence shown here is derived from an EMBL/GenBank/DDBJ whole genome shotgun (WGS) entry which is preliminary data.</text>
</comment>
<dbReference type="PROSITE" id="PS00012">
    <property type="entry name" value="PHOSPHOPANTETHEINE"/>
    <property type="match status" value="2"/>
</dbReference>
<keyword evidence="6" id="KW-0443">Lipid metabolism</keyword>
<dbReference type="GO" id="GO:0008610">
    <property type="term" value="P:lipid biosynthetic process"/>
    <property type="evidence" value="ECO:0007669"/>
    <property type="project" value="InterPro"/>
</dbReference>
<comment type="similarity">
    <text evidence="2">Belongs to the ATP-dependent AMP-binding enzyme family.</text>
</comment>
<dbReference type="GO" id="GO:0003824">
    <property type="term" value="F:catalytic activity"/>
    <property type="evidence" value="ECO:0007669"/>
    <property type="project" value="InterPro"/>
</dbReference>
<dbReference type="InterPro" id="IPR025110">
    <property type="entry name" value="AMP-bd_C"/>
</dbReference>
<dbReference type="Gene3D" id="3.40.50.12780">
    <property type="entry name" value="N-terminal domain of ligase-like"/>
    <property type="match status" value="2"/>
</dbReference>
<dbReference type="InterPro" id="IPR010071">
    <property type="entry name" value="AA_adenyl_dom"/>
</dbReference>
<dbReference type="GO" id="GO:0031177">
    <property type="term" value="F:phosphopantetheine binding"/>
    <property type="evidence" value="ECO:0007669"/>
    <property type="project" value="InterPro"/>
</dbReference>
<dbReference type="Gene3D" id="3.30.300.30">
    <property type="match status" value="2"/>
</dbReference>
<evidence type="ECO:0000259" key="7">
    <source>
        <dbReference type="PROSITE" id="PS50075"/>
    </source>
</evidence>
<sequence length="2286" mass="244771">MAGITRETLLHHLLDLATTRPNATALTIVDDAHANGIDYGYRDLMQRAARHARALTRIAAPGDRVMLVLDTGIDYVSAFFGCLLARMIAVPAFPPESMRPQHLARLDAILADCDARVAVIQGDFAKAWAGQSTRLRTLDVSCFAVDDDQGDDIAAGTLDGLLHGLLDGLLDNLRADDIAFLQYTSGSTATPKGVMVSHANIMANEAAIAESFGTRDDDVMLSWLPLYHDMGLIGGLMHPLYAGVRVVLMSPGYFLRHPRRWLDAISRFRATISGGPDFAYRLCVDRIRQTSRRTPADGLDLSCWRIAFCGAEPIRAETMTQFAERFAESGFASNALYPCYGMAEATLLVTGSCPGTGAQVARFDAEALAQGRAVPDDEGSALVGGGIVPSRHAVDIRDVRTGAPLPDGAIGEICMTGPSVTRGYWQRPDATAEAFLADGALRSGDLGFRWDGQLFIAGRRKDLIIVRGANVYPQDVEIAVERTVDAVRRGRVAAFPYVIDGVESIGIAAEVARGAVASSQDDAAALSIAVAIRAAVSEDCGEAPVLVLLLRPGQLPRTTSGKLQRSRCVPAWKAGELDCWAAYEGNAAFVVGHSAGRALTPAEAVMAEVWEAVLGVRPGPDDHFFALGGNSVQAAHVVARVRERGYPAFALAQLFAHPTLAACAEAMVAAQAPVEAVDTGARKGEAAFAGASAAGAAGAGVLSADRTSTARSESPSADTVAAAPLSPIQRGLWVLWCMAPDSAAYNVCGVMQRAGRFDTPALQAAIDTLAERHTALRTHIVLDGASQPLQRVLPASSVHIDIERHASRDDAERAVRSWSAQPFALTEGPAFRVLRVSIGADNAEWVAICVHHLFVDGWSMNVMVDEFCRLYEGNTSLPSAPRHTDIAATHAHALARCRAEALAYWKRTLGSEPVVLELPTDRPRPVQPTGHGDAIAFAIDATLASRLRNVAMQQRTTLFTVLLSAWHALLHRYAGQRDIRIGVPFALRDSVAAERAVGYFISTQTIRARVDGPQPFTALLRQVGDTVREVQPYLALPFEEVVDALQPDRTLAHNPLFQVKFNLGLPVTAPDTLAGDALRAMQIDGDFTRFDLALDIIDTIDGSDALQARLAFATDLFDRATVERMARHYLSVLTHVAAMPDTAVALLPLGGDTSRLDGTPLTIPPQDVMAAWDAALQRDPGALALCDDTQTLTRAEADALANGVALALQARGIGREDVVAIDLDRSVPFVVALIGTLKAGAVALPLDVAQPAERRRQLVAAAHAGMVIGTMPLGVDHLDMATLGPSVRHVAASVLPQQGAYQIYTSGSTGTPKGVIVSRESLAHYVAGVLSRLALPRDASMAMVSTPGADLGHTVLFGALYGGHPLHLIAPSRATDGDRLAAYMTRHRVGVLKIVPSHLRALLHAERGADVLPEVALILGGEATSDALIAQVRALRPACRIFNHYGPTETTVGVLTHALGDHEAALPLGAPLPGVRAYVLDAGLTPVPEGMSGELYIGGAQLARGYRGAAGRTAERFFPDPFVHGARMYRTGDRVRVAGGRLLYLGRADEQVKIRGYRVEPAEVAQALRTIEGVGDAAVVVVDGRLIAYAVLTPALDAAEVLRLAAARMPAYLVPAQVIALERLPVTSNGKLDRRALPAPVFEAIGHVDPADETERVLSGIWQDVLHIERVGVTDNFFELGGDSILSIQAVSRARRAGLRFTPKDLFQHQTVRALATVVTRVATPPVKSDAPSGDVPLLPVQQAFFDTPIPARHHWNQAVLLRSTEAIDLVRLQRAVDRVVAHHDALRMRFSQRDGEWTQRYADTSVTTVTHEVVNNEALTDACTRAQQSLNLELGPLLRVALFTLPDGSQRLLVAIHHLVVDGVSWRILLEDLQQAYNSDGPLPTRTASYQAWARGVRQHAESLAHELPYWRAQQGPGIAAPDDVKRRDATVTTVSVDATTTRALLTDAHGAYRTQINDLLLAAVARAVGKWQGHASTAVLLEGHGREGLFDDIDLSRTVGWFTTVFPVALPIDDDTGTHIKRVKEALRAVPRHGIGFGLLSELQGVPRPSITFNYLGQFDHGADALFAQATESPGESRDPDAPVSNAIVIDGVVRDGALTFTLTLADPAFAAFGERLHEALGDIVAHCMQAPGGSLTPSDVPLSGLTQAQLEALPGAAIEDIYPLSPMQQGILFHALYAPDSAMYVNQIAVDLGGLDAERMRHAWNETIARHDILRTSILHIDGTPLQALMRSVPSPVVIDADSDAIGDADALAMQDRSRPFSLDTAPLMRVRLVAQGDACYRM</sequence>
<dbReference type="SUPFAM" id="SSF56801">
    <property type="entry name" value="Acetyl-CoA synthetase-like"/>
    <property type="match status" value="2"/>
</dbReference>
<reference evidence="8 9" key="1">
    <citation type="submission" date="2018-05" db="EMBL/GenBank/DDBJ databases">
        <title>Genomic Encyclopedia of Type Strains, Phase IV (KMG-V): Genome sequencing to study the core and pangenomes of soil and plant-associated prokaryotes.</title>
        <authorList>
            <person name="Whitman W."/>
        </authorList>
    </citation>
    <scope>NUCLEOTIDE SEQUENCE [LARGE SCALE GENOMIC DNA]</scope>
    <source>
        <strain evidence="8 9">SLV-132</strain>
    </source>
</reference>
<feature type="non-terminal residue" evidence="8">
    <location>
        <position position="2286"/>
    </location>
</feature>
<dbReference type="CDD" id="cd05931">
    <property type="entry name" value="FAAL"/>
    <property type="match status" value="1"/>
</dbReference>
<dbReference type="PANTHER" id="PTHR45398:SF1">
    <property type="entry name" value="ENZYME, PUTATIVE (JCVI)-RELATED"/>
    <property type="match status" value="1"/>
</dbReference>
<dbReference type="NCBIfam" id="TIGR01720">
    <property type="entry name" value="NRPS-para261"/>
    <property type="match status" value="1"/>
</dbReference>
<feature type="domain" description="Carrier" evidence="7">
    <location>
        <begin position="597"/>
        <end position="671"/>
    </location>
</feature>
<dbReference type="InterPro" id="IPR006162">
    <property type="entry name" value="Ppantetheine_attach_site"/>
</dbReference>
<evidence type="ECO:0000256" key="3">
    <source>
        <dbReference type="ARBA" id="ARBA00022450"/>
    </source>
</evidence>
<keyword evidence="5" id="KW-0276">Fatty acid metabolism</keyword>
<dbReference type="Pfam" id="PF00550">
    <property type="entry name" value="PP-binding"/>
    <property type="match status" value="2"/>
</dbReference>
<feature type="domain" description="Carrier" evidence="7">
    <location>
        <begin position="1649"/>
        <end position="1723"/>
    </location>
</feature>
<dbReference type="GO" id="GO:0006631">
    <property type="term" value="P:fatty acid metabolic process"/>
    <property type="evidence" value="ECO:0007669"/>
    <property type="project" value="UniProtKB-KW"/>
</dbReference>
<dbReference type="Gene3D" id="1.10.1200.10">
    <property type="entry name" value="ACP-like"/>
    <property type="match status" value="2"/>
</dbReference>
<dbReference type="PANTHER" id="PTHR45398">
    <property type="match status" value="1"/>
</dbReference>
<dbReference type="Proteomes" id="UP000245754">
    <property type="component" value="Unassembled WGS sequence"/>
</dbReference>
<dbReference type="FunFam" id="1.10.1200.10:FF:000005">
    <property type="entry name" value="Nonribosomal peptide synthetase 1"/>
    <property type="match status" value="1"/>
</dbReference>
<dbReference type="Pfam" id="PF13193">
    <property type="entry name" value="AMP-binding_C"/>
    <property type="match status" value="1"/>
</dbReference>
<comment type="cofactor">
    <cofactor evidence="1">
        <name>pantetheine 4'-phosphate</name>
        <dbReference type="ChEBI" id="CHEBI:47942"/>
    </cofactor>
</comment>
<evidence type="ECO:0000313" key="8">
    <source>
        <dbReference type="EMBL" id="PWK30767.1"/>
    </source>
</evidence>
<dbReference type="InterPro" id="IPR001242">
    <property type="entry name" value="Condensation_dom"/>
</dbReference>
<dbReference type="Pfam" id="PF00668">
    <property type="entry name" value="Condensation"/>
    <property type="match status" value="3"/>
</dbReference>
<evidence type="ECO:0000256" key="1">
    <source>
        <dbReference type="ARBA" id="ARBA00001957"/>
    </source>
</evidence>